<dbReference type="InterPro" id="IPR006137">
    <property type="entry name" value="NADH_UbQ_OxRdtase-like_20kDa"/>
</dbReference>
<accession>A0A2H0XE25</accession>
<name>A0A2H0XE25_UNCKA</name>
<evidence type="ECO:0000259" key="2">
    <source>
        <dbReference type="Pfam" id="PF01058"/>
    </source>
</evidence>
<dbReference type="InterPro" id="IPR037024">
    <property type="entry name" value="NiFe_Hase_small_N_sf"/>
</dbReference>
<comment type="caution">
    <text evidence="3">The sequence shown here is derived from an EMBL/GenBank/DDBJ whole genome shotgun (WGS) entry which is preliminary data.</text>
</comment>
<dbReference type="InterPro" id="IPR051349">
    <property type="entry name" value="Hydrogenase_assoc-protein"/>
</dbReference>
<keyword evidence="1" id="KW-0560">Oxidoreductase</keyword>
<dbReference type="Proteomes" id="UP000231252">
    <property type="component" value="Unassembled WGS sequence"/>
</dbReference>
<dbReference type="Gene3D" id="3.40.50.700">
    <property type="entry name" value="NADH:ubiquinone oxidoreductase-like, 20kDa subunit"/>
    <property type="match status" value="1"/>
</dbReference>
<dbReference type="PANTHER" id="PTHR42845">
    <property type="entry name" value="COENZYME F420-REDUCING HYDROGENASE, GAMMA SUBUNIT"/>
    <property type="match status" value="1"/>
</dbReference>
<evidence type="ECO:0000313" key="4">
    <source>
        <dbReference type="Proteomes" id="UP000231252"/>
    </source>
</evidence>
<evidence type="ECO:0000256" key="1">
    <source>
        <dbReference type="ARBA" id="ARBA00023002"/>
    </source>
</evidence>
<evidence type="ECO:0000313" key="3">
    <source>
        <dbReference type="EMBL" id="PIS22409.1"/>
    </source>
</evidence>
<dbReference type="EMBL" id="PEYU01000046">
    <property type="protein sequence ID" value="PIS22409.1"/>
    <property type="molecule type" value="Genomic_DNA"/>
</dbReference>
<dbReference type="GO" id="GO:0051536">
    <property type="term" value="F:iron-sulfur cluster binding"/>
    <property type="evidence" value="ECO:0007669"/>
    <property type="project" value="InterPro"/>
</dbReference>
<dbReference type="Pfam" id="PF01058">
    <property type="entry name" value="Oxidored_q6"/>
    <property type="match status" value="1"/>
</dbReference>
<reference evidence="4" key="1">
    <citation type="submission" date="2017-09" db="EMBL/GenBank/DDBJ databases">
        <title>Depth-based differentiation of microbial function through sediment-hosted aquifers and enrichment of novel symbionts in the deep terrestrial subsurface.</title>
        <authorList>
            <person name="Probst A.J."/>
            <person name="Ladd B."/>
            <person name="Jarett J.K."/>
            <person name="Geller-Mcgrath D.E."/>
            <person name="Sieber C.M.K."/>
            <person name="Emerson J.B."/>
            <person name="Anantharaman K."/>
            <person name="Thomas B.C."/>
            <person name="Malmstrom R."/>
            <person name="Stieglmeier M."/>
            <person name="Klingl A."/>
            <person name="Woyke T."/>
            <person name="Ryan C.M."/>
            <person name="Banfield J.F."/>
        </authorList>
    </citation>
    <scope>NUCLEOTIDE SEQUENCE [LARGE SCALE GENOMIC DNA]</scope>
</reference>
<sequence>MLHFTRYSLMEQTAKKLVVGWFSFTCCEDSTILLTELLNTYLDNWVKLVEFRYLKALKSKNSMDGPDVAFIEGAVSSESQASEVTKIRAHAKYVVAIGSCACTGMPSASRNAFTPEHITDKMAEKMKDYMRRFDYSLKVKKLEEVIKVDDKVEGCPMNSEVFLSVLYKYLKVFGVVKDA</sequence>
<dbReference type="SUPFAM" id="SSF56770">
    <property type="entry name" value="HydA/Nqo6-like"/>
    <property type="match status" value="1"/>
</dbReference>
<gene>
    <name evidence="3" type="ORF">COT50_02105</name>
</gene>
<dbReference type="GO" id="GO:0016491">
    <property type="term" value="F:oxidoreductase activity"/>
    <property type="evidence" value="ECO:0007669"/>
    <property type="project" value="UniProtKB-KW"/>
</dbReference>
<feature type="domain" description="NADH:ubiquinone oxidoreductase-like 20kDa subunit" evidence="2">
    <location>
        <begin position="34"/>
        <end position="168"/>
    </location>
</feature>
<dbReference type="PANTHER" id="PTHR42845:SF1">
    <property type="entry name" value="HYDROGENASE SMALL SUBUNIT"/>
    <property type="match status" value="1"/>
</dbReference>
<organism evidence="3 4">
    <name type="scientific">candidate division WWE3 bacterium CG08_land_8_20_14_0_20_41_10</name>
    <dbReference type="NCBI Taxonomy" id="1975085"/>
    <lineage>
        <taxon>Bacteria</taxon>
        <taxon>Katanobacteria</taxon>
    </lineage>
</organism>
<dbReference type="AlphaFoldDB" id="A0A2H0XE25"/>
<protein>
    <recommendedName>
        <fullName evidence="2">NADH:ubiquinone oxidoreductase-like 20kDa subunit domain-containing protein</fullName>
    </recommendedName>
</protein>
<proteinExistence type="predicted"/>